<evidence type="ECO:0000259" key="7">
    <source>
        <dbReference type="Pfam" id="PF09349"/>
    </source>
</evidence>
<dbReference type="InterPro" id="IPR036778">
    <property type="entry name" value="OHCU_decarboxylase_sf"/>
</dbReference>
<dbReference type="AlphaFoldDB" id="A0A0P6WCK0"/>
<sequence length="170" mass="18604">MISLSDVNVLPIDSFVDRFGDVAEHSPWVAEAAGALRPFASREAMVLAFAQAVRTAPRSLQLKLVNAHPDLAGRAARAGSMAADSVKEQAGAGLDTLTDEEYARFTDLNDRYRARFGFPFILAVKGATKHRILESFAERVGNAPAVEFENALGQIARIFRFRIEDRVSPD</sequence>
<dbReference type="UniPathway" id="UPA00394">
    <property type="reaction ID" value="UER00652"/>
</dbReference>
<dbReference type="EC" id="4.1.1.97" evidence="3"/>
<dbReference type="PANTHER" id="PTHR43466">
    <property type="entry name" value="2-OXO-4-HYDROXY-4-CARBOXY-5-UREIDOIMIDAZOLINE DECARBOXYLASE-RELATED"/>
    <property type="match status" value="1"/>
</dbReference>
<dbReference type="GO" id="GO:0051997">
    <property type="term" value="F:2-oxo-4-hydroxy-4-carboxy-5-ureidoimidazoline decarboxylase activity"/>
    <property type="evidence" value="ECO:0007669"/>
    <property type="project" value="UniProtKB-EC"/>
</dbReference>
<accession>A0A0P6WCK0</accession>
<dbReference type="GO" id="GO:0000255">
    <property type="term" value="P:allantoin metabolic process"/>
    <property type="evidence" value="ECO:0007669"/>
    <property type="project" value="InterPro"/>
</dbReference>
<reference evidence="8 9" key="2">
    <citation type="submission" date="2015-10" db="EMBL/GenBank/DDBJ databases">
        <title>Draft Genome Sequence of Prosthecomicrobium hirschii ATCC 27832.</title>
        <authorList>
            <person name="Daniel J."/>
            <person name="Givan S.A."/>
            <person name="Brun Y.V."/>
            <person name="Brown P.J."/>
        </authorList>
    </citation>
    <scope>NUCLEOTIDE SEQUENCE [LARGE SCALE GENOMIC DNA]</scope>
    <source>
        <strain evidence="8 9">16</strain>
    </source>
</reference>
<dbReference type="PANTHER" id="PTHR43466:SF1">
    <property type="entry name" value="2-OXO-4-HYDROXY-4-CARBOXY-5-UREIDOIMIDAZOLINE DECARBOXYLASE-RELATED"/>
    <property type="match status" value="1"/>
</dbReference>
<dbReference type="NCBIfam" id="TIGR03164">
    <property type="entry name" value="UHCUDC"/>
    <property type="match status" value="1"/>
</dbReference>
<evidence type="ECO:0000256" key="2">
    <source>
        <dbReference type="ARBA" id="ARBA00004754"/>
    </source>
</evidence>
<reference evidence="8 9" key="1">
    <citation type="submission" date="2015-09" db="EMBL/GenBank/DDBJ databases">
        <authorList>
            <person name="Jackson K.R."/>
            <person name="Lunt B.L."/>
            <person name="Fisher J.N.B."/>
            <person name="Gardner A.V."/>
            <person name="Bailey M.E."/>
            <person name="Deus L.M."/>
            <person name="Earl A.S."/>
            <person name="Gibby P.D."/>
            <person name="Hartmann K.A."/>
            <person name="Liu J.E."/>
            <person name="Manci A.M."/>
            <person name="Nielsen D.A."/>
            <person name="Solomon M.B."/>
            <person name="Breakwell D.P."/>
            <person name="Burnett S.H."/>
            <person name="Grose J.H."/>
        </authorList>
    </citation>
    <scope>NUCLEOTIDE SEQUENCE [LARGE SCALE GENOMIC DNA]</scope>
    <source>
        <strain evidence="8 9">16</strain>
    </source>
</reference>
<organism evidence="8 9">
    <name type="scientific">Prosthecodimorpha hirschii</name>
    <dbReference type="NCBI Taxonomy" id="665126"/>
    <lineage>
        <taxon>Bacteria</taxon>
        <taxon>Pseudomonadati</taxon>
        <taxon>Pseudomonadota</taxon>
        <taxon>Alphaproteobacteria</taxon>
        <taxon>Hyphomicrobiales</taxon>
        <taxon>Ancalomicrobiaceae</taxon>
        <taxon>Prosthecodimorpha</taxon>
    </lineage>
</organism>
<dbReference type="EMBL" id="LJYW01000001">
    <property type="protein sequence ID" value="KPL52422.1"/>
    <property type="molecule type" value="Genomic_DNA"/>
</dbReference>
<evidence type="ECO:0000256" key="5">
    <source>
        <dbReference type="ARBA" id="ARBA00022793"/>
    </source>
</evidence>
<keyword evidence="9" id="KW-1185">Reference proteome</keyword>
<feature type="domain" description="Oxo-4-hydroxy-4-carboxy-5-ureidoimidazoline decarboxylase" evidence="7">
    <location>
        <begin position="8"/>
        <end position="164"/>
    </location>
</feature>
<dbReference type="InterPro" id="IPR018020">
    <property type="entry name" value="OHCU_decarboxylase"/>
</dbReference>
<evidence type="ECO:0000256" key="3">
    <source>
        <dbReference type="ARBA" id="ARBA00012257"/>
    </source>
</evidence>
<dbReference type="STRING" id="665126.ABB55_09445"/>
<keyword evidence="4" id="KW-0659">Purine metabolism</keyword>
<evidence type="ECO:0000313" key="9">
    <source>
        <dbReference type="Proteomes" id="UP000048984"/>
    </source>
</evidence>
<proteinExistence type="predicted"/>
<dbReference type="RefSeq" id="WP_054358585.1">
    <property type="nucleotide sequence ID" value="NZ_LJYW01000001.1"/>
</dbReference>
<comment type="caution">
    <text evidence="8">The sequence shown here is derived from an EMBL/GenBank/DDBJ whole genome shotgun (WGS) entry which is preliminary data.</text>
</comment>
<comment type="pathway">
    <text evidence="2">Purine metabolism; urate degradation; (S)-allantoin from urate: step 3/3.</text>
</comment>
<dbReference type="Proteomes" id="UP000048984">
    <property type="component" value="Unassembled WGS sequence"/>
</dbReference>
<evidence type="ECO:0000256" key="4">
    <source>
        <dbReference type="ARBA" id="ARBA00022631"/>
    </source>
</evidence>
<dbReference type="GO" id="GO:0006144">
    <property type="term" value="P:purine nucleobase metabolic process"/>
    <property type="evidence" value="ECO:0007669"/>
    <property type="project" value="UniProtKB-KW"/>
</dbReference>
<evidence type="ECO:0000313" key="8">
    <source>
        <dbReference type="EMBL" id="KPL52422.1"/>
    </source>
</evidence>
<evidence type="ECO:0000256" key="6">
    <source>
        <dbReference type="ARBA" id="ARBA00023239"/>
    </source>
</evidence>
<keyword evidence="6" id="KW-0456">Lyase</keyword>
<dbReference type="Pfam" id="PF09349">
    <property type="entry name" value="OHCU_decarbox"/>
    <property type="match status" value="1"/>
</dbReference>
<gene>
    <name evidence="8" type="ORF">ABB55_09445</name>
</gene>
<name>A0A0P6WCK0_9HYPH</name>
<dbReference type="GO" id="GO:0019628">
    <property type="term" value="P:urate catabolic process"/>
    <property type="evidence" value="ECO:0007669"/>
    <property type="project" value="UniProtKB-UniPathway"/>
</dbReference>
<protein>
    <recommendedName>
        <fullName evidence="3">2-oxo-4-hydroxy-4-carboxy-5-ureidoimidazoline decarboxylase</fullName>
        <ecNumber evidence="3">4.1.1.97</ecNumber>
    </recommendedName>
</protein>
<dbReference type="OrthoDB" id="9800909at2"/>
<dbReference type="Gene3D" id="1.10.3330.10">
    <property type="entry name" value="Oxo-4-hydroxy-4-carboxy-5-ureidoimidazoline decarboxylase"/>
    <property type="match status" value="1"/>
</dbReference>
<keyword evidence="5" id="KW-0210">Decarboxylase</keyword>
<comment type="catalytic activity">
    <reaction evidence="1">
        <text>5-hydroxy-2-oxo-4-ureido-2,5-dihydro-1H-imidazole-5-carboxylate + H(+) = (S)-allantoin + CO2</text>
        <dbReference type="Rhea" id="RHEA:26301"/>
        <dbReference type="ChEBI" id="CHEBI:15378"/>
        <dbReference type="ChEBI" id="CHEBI:15678"/>
        <dbReference type="ChEBI" id="CHEBI:16526"/>
        <dbReference type="ChEBI" id="CHEBI:58639"/>
        <dbReference type="EC" id="4.1.1.97"/>
    </reaction>
</comment>
<dbReference type="SUPFAM" id="SSF158694">
    <property type="entry name" value="UraD-Like"/>
    <property type="match status" value="1"/>
</dbReference>
<dbReference type="InterPro" id="IPR017580">
    <property type="entry name" value="OHCU_decarboxylase-1"/>
</dbReference>
<evidence type="ECO:0000256" key="1">
    <source>
        <dbReference type="ARBA" id="ARBA00001163"/>
    </source>
</evidence>